<protein>
    <recommendedName>
        <fullName evidence="4">JmjC domain-containing protein</fullName>
    </recommendedName>
</protein>
<sequence>PLSHSPYVPEGSIHLLEDQAREVEMLSINYPILEDTNSHIIFIRAPFPDNAQLIDTILDHLAHNRGVKLEGFREPDIIKALSSEYMAMHWNVQPAQLVEVHDTFKKMKTPGTPYKKMLHSEFIARLADPTRSEKVLDVPMAHRGAPPPFGTRLMDDGYDAWNNISSQYDWPHGLSREQWADANWGLIHHAGTLTGEHHEADGKIGLIAAEQGCKLWTTFFPKEKFLRDNVDKYFDAIFNCSSSEEQPRPSLDVAVGYTLVLLPGDCYFQPSGAAHAVYTPEPSFTMHQVEVSRLYDAEGGIWSTNLDHDPDRVYEGLVQLMLYLPTNPNKSCLRILLVHYKRSLASFLLMILEPESYIPTHRRAYGFPEDLEDPEAEEEALANHEQMLSNAHKSVKKCLWASLAKKYAKRVATFIGLPTVEDLKVFLGTGNALCDPGEKISIAGVLNEILTEQAMKREAEEEKVDNRPAKERPQHGKKSKSGRKKR</sequence>
<dbReference type="Gene3D" id="2.60.120.650">
    <property type="entry name" value="Cupin"/>
    <property type="match status" value="1"/>
</dbReference>
<dbReference type="EMBL" id="JAUEPT010000230">
    <property type="protein sequence ID" value="KAK0429590.1"/>
    <property type="molecule type" value="Genomic_DNA"/>
</dbReference>
<evidence type="ECO:0000256" key="1">
    <source>
        <dbReference type="SAM" id="MobiDB-lite"/>
    </source>
</evidence>
<evidence type="ECO:0000313" key="2">
    <source>
        <dbReference type="EMBL" id="KAK0429590.1"/>
    </source>
</evidence>
<feature type="compositionally biased region" description="Basic residues" evidence="1">
    <location>
        <begin position="475"/>
        <end position="486"/>
    </location>
</feature>
<comment type="caution">
    <text evidence="2">The sequence shown here is derived from an EMBL/GenBank/DDBJ whole genome shotgun (WGS) entry which is preliminary data.</text>
</comment>
<accession>A0AA39MDK3</accession>
<gene>
    <name evidence="2" type="ORF">EV421DRAFT_1745330</name>
</gene>
<name>A0AA39MDK3_9AGAR</name>
<keyword evidence="3" id="KW-1185">Reference proteome</keyword>
<proteinExistence type="predicted"/>
<dbReference type="Proteomes" id="UP001175226">
    <property type="component" value="Unassembled WGS sequence"/>
</dbReference>
<organism evidence="2 3">
    <name type="scientific">Armillaria borealis</name>
    <dbReference type="NCBI Taxonomy" id="47425"/>
    <lineage>
        <taxon>Eukaryota</taxon>
        <taxon>Fungi</taxon>
        <taxon>Dikarya</taxon>
        <taxon>Basidiomycota</taxon>
        <taxon>Agaricomycotina</taxon>
        <taxon>Agaricomycetes</taxon>
        <taxon>Agaricomycetidae</taxon>
        <taxon>Agaricales</taxon>
        <taxon>Marasmiineae</taxon>
        <taxon>Physalacriaceae</taxon>
        <taxon>Armillaria</taxon>
    </lineage>
</organism>
<evidence type="ECO:0008006" key="4">
    <source>
        <dbReference type="Google" id="ProtNLM"/>
    </source>
</evidence>
<reference evidence="2" key="1">
    <citation type="submission" date="2023-06" db="EMBL/GenBank/DDBJ databases">
        <authorList>
            <consortium name="Lawrence Berkeley National Laboratory"/>
            <person name="Ahrendt S."/>
            <person name="Sahu N."/>
            <person name="Indic B."/>
            <person name="Wong-Bajracharya J."/>
            <person name="Merenyi Z."/>
            <person name="Ke H.-M."/>
            <person name="Monk M."/>
            <person name="Kocsube S."/>
            <person name="Drula E."/>
            <person name="Lipzen A."/>
            <person name="Balint B."/>
            <person name="Henrissat B."/>
            <person name="Andreopoulos B."/>
            <person name="Martin F.M."/>
            <person name="Harder C.B."/>
            <person name="Rigling D."/>
            <person name="Ford K.L."/>
            <person name="Foster G.D."/>
            <person name="Pangilinan J."/>
            <person name="Papanicolaou A."/>
            <person name="Barry K."/>
            <person name="LaButti K."/>
            <person name="Viragh M."/>
            <person name="Koriabine M."/>
            <person name="Yan M."/>
            <person name="Riley R."/>
            <person name="Champramary S."/>
            <person name="Plett K.L."/>
            <person name="Tsai I.J."/>
            <person name="Slot J."/>
            <person name="Sipos G."/>
            <person name="Plett J."/>
            <person name="Nagy L.G."/>
            <person name="Grigoriev I.V."/>
        </authorList>
    </citation>
    <scope>NUCLEOTIDE SEQUENCE</scope>
    <source>
        <strain evidence="2">FPL87.14</strain>
    </source>
</reference>
<feature type="compositionally biased region" description="Basic and acidic residues" evidence="1">
    <location>
        <begin position="456"/>
        <end position="474"/>
    </location>
</feature>
<feature type="non-terminal residue" evidence="2">
    <location>
        <position position="1"/>
    </location>
</feature>
<feature type="region of interest" description="Disordered" evidence="1">
    <location>
        <begin position="456"/>
        <end position="486"/>
    </location>
</feature>
<dbReference type="SUPFAM" id="SSF51197">
    <property type="entry name" value="Clavaminate synthase-like"/>
    <property type="match status" value="1"/>
</dbReference>
<evidence type="ECO:0000313" key="3">
    <source>
        <dbReference type="Proteomes" id="UP001175226"/>
    </source>
</evidence>
<dbReference type="AlphaFoldDB" id="A0AA39MDK3"/>